<dbReference type="Pfam" id="PF20486">
    <property type="entry name" value="DUF6725"/>
    <property type="match status" value="1"/>
</dbReference>
<keyword evidence="2" id="KW-1185">Reference proteome</keyword>
<sequence>MQLPSQIPPGIRLVVRVRDGKDEYSGHQLYRDYLGHVQSWDGKILILLRDAAAHGKRPEEEVSINAADIVRLKPIPERRPTHKLKTGDEDYR</sequence>
<dbReference type="AlphaFoldDB" id="W5IK29"/>
<dbReference type="HOGENOM" id="CLU_176807_0_0_11"/>
<dbReference type="InterPro" id="IPR046571">
    <property type="entry name" value="DUF6725"/>
</dbReference>
<organism evidence="1 2">
    <name type="scientific">Scardovia inopinata F0304</name>
    <dbReference type="NCBI Taxonomy" id="641146"/>
    <lineage>
        <taxon>Bacteria</taxon>
        <taxon>Bacillati</taxon>
        <taxon>Actinomycetota</taxon>
        <taxon>Actinomycetes</taxon>
        <taxon>Bifidobacteriales</taxon>
        <taxon>Bifidobacteriaceae</taxon>
        <taxon>Scardovia</taxon>
    </lineage>
</organism>
<evidence type="ECO:0000313" key="1">
    <source>
        <dbReference type="EMBL" id="EFG27265.1"/>
    </source>
</evidence>
<accession>W5IK29</accession>
<protein>
    <submittedName>
        <fullName evidence="1">Uncharacterized protein</fullName>
    </submittedName>
</protein>
<proteinExistence type="predicted"/>
<dbReference type="eggNOG" id="ENOG5032AHC">
    <property type="taxonomic scope" value="Bacteria"/>
</dbReference>
<name>W5IK29_SCAIO</name>
<reference evidence="1 2" key="1">
    <citation type="submission" date="2012-01" db="EMBL/GenBank/DDBJ databases">
        <title>The Genome Sequence of Scardovia inopinata F0304.</title>
        <authorList>
            <consortium name="The Broad Institute Genome Sequencing Platform"/>
            <person name="Earl A."/>
            <person name="Ward D."/>
            <person name="Feldgarden M."/>
            <person name="Gevers D."/>
            <person name="Izard J."/>
            <person name="Baranova O.V."/>
            <person name="Blanton J.M."/>
            <person name="Tanner A.C."/>
            <person name="Dewhirst F.E."/>
            <person name="Young S.K."/>
            <person name="Zeng Q."/>
            <person name="Gargeya S."/>
            <person name="Fitzgerald M."/>
            <person name="Haas B."/>
            <person name="Abouelleil A."/>
            <person name="Alvarado L."/>
            <person name="Arachchi H.M."/>
            <person name="Berlin A."/>
            <person name="Chapman S.B."/>
            <person name="Gearin G."/>
            <person name="Goldberg J."/>
            <person name="Griggs A."/>
            <person name="Gujja S."/>
            <person name="Hansen M."/>
            <person name="Heiman D."/>
            <person name="Howarth C."/>
            <person name="Larimer J."/>
            <person name="Lui A."/>
            <person name="MacDonald P.J."/>
            <person name="McCowen C."/>
            <person name="Montmayeur A."/>
            <person name="Murphy C."/>
            <person name="Neiman D."/>
            <person name="Pearson M."/>
            <person name="Priest M."/>
            <person name="Roberts A."/>
            <person name="Saif S."/>
            <person name="Shea T."/>
            <person name="Sisk P."/>
            <person name="Stolte C."/>
            <person name="Sykes S."/>
            <person name="Wortman J."/>
            <person name="Nusbaum C."/>
            <person name="Birren B."/>
        </authorList>
    </citation>
    <scope>NUCLEOTIDE SEQUENCE [LARGE SCALE GENOMIC DNA]</scope>
    <source>
        <strain evidence="1 2">F0304</strain>
    </source>
</reference>
<gene>
    <name evidence="1" type="ORF">HMPREF9020_00906</name>
</gene>
<evidence type="ECO:0000313" key="2">
    <source>
        <dbReference type="Proteomes" id="UP000005777"/>
    </source>
</evidence>
<dbReference type="EMBL" id="ADCX01000004">
    <property type="protein sequence ID" value="EFG27265.1"/>
    <property type="molecule type" value="Genomic_DNA"/>
</dbReference>
<comment type="caution">
    <text evidence="1">The sequence shown here is derived from an EMBL/GenBank/DDBJ whole genome shotgun (WGS) entry which is preliminary data.</text>
</comment>
<dbReference type="Proteomes" id="UP000005777">
    <property type="component" value="Unassembled WGS sequence"/>
</dbReference>